<keyword evidence="1" id="KW-0547">Nucleotide-binding</keyword>
<keyword evidence="1" id="KW-0067">ATP-binding</keyword>
<keyword evidence="4" id="KW-0132">Cell division</keyword>
<gene>
    <name evidence="4" type="ordered locus">Srot_0896</name>
</gene>
<dbReference type="SUPFAM" id="SSF52540">
    <property type="entry name" value="P-loop containing nucleoside triphosphate hydrolases"/>
    <property type="match status" value="1"/>
</dbReference>
<reference evidence="4 5" key="1">
    <citation type="journal article" date="2010" name="Stand. Genomic Sci.">
        <title>Complete genome sequence of Segniliparus rotundus type strain (CDC 1076).</title>
        <authorList>
            <person name="Sikorski J."/>
            <person name="Lapidus A."/>
            <person name="Copeland A."/>
            <person name="Misra M."/>
            <person name="Glavina Del Rio T."/>
            <person name="Nolan M."/>
            <person name="Lucas S."/>
            <person name="Chen F."/>
            <person name="Tice H."/>
            <person name="Cheng J.F."/>
            <person name="Jando M."/>
            <person name="Schneider S."/>
            <person name="Bruce D."/>
            <person name="Goodwin L."/>
            <person name="Pitluck S."/>
            <person name="Liolios K."/>
            <person name="Mikhailova N."/>
            <person name="Pati A."/>
            <person name="Ivanova N."/>
            <person name="Mavromatis K."/>
            <person name="Chen A."/>
            <person name="Palaniappan K."/>
            <person name="Chertkov O."/>
            <person name="Land M."/>
            <person name="Hauser L."/>
            <person name="Chang Y.J."/>
            <person name="Jeffries C.D."/>
            <person name="Brettin T."/>
            <person name="Detter J.C."/>
            <person name="Han C."/>
            <person name="Rohde M."/>
            <person name="Goker M."/>
            <person name="Bristow J."/>
            <person name="Eisen J.A."/>
            <person name="Markowitz V."/>
            <person name="Hugenholtz P."/>
            <person name="Kyrpides N.C."/>
            <person name="Klenk H.P."/>
        </authorList>
    </citation>
    <scope>NUCLEOTIDE SEQUENCE [LARGE SCALE GENOMIC DNA]</scope>
    <source>
        <strain evidence="5">ATCC BAA-972 / CDC 1076 / CIP 108378 / DSM 44985 / JCM 13578</strain>
    </source>
</reference>
<feature type="region of interest" description="Disordered" evidence="2">
    <location>
        <begin position="24"/>
        <end position="56"/>
    </location>
</feature>
<dbReference type="InterPro" id="IPR027417">
    <property type="entry name" value="P-loop_NTPase"/>
</dbReference>
<evidence type="ECO:0000313" key="4">
    <source>
        <dbReference type="EMBL" id="ADG97373.1"/>
    </source>
</evidence>
<dbReference type="Proteomes" id="UP000002247">
    <property type="component" value="Chromosome"/>
</dbReference>
<dbReference type="EMBL" id="CP001958">
    <property type="protein sequence ID" value="ADG97373.1"/>
    <property type="molecule type" value="Genomic_DNA"/>
</dbReference>
<dbReference type="PROSITE" id="PS50901">
    <property type="entry name" value="FTSK"/>
    <property type="match status" value="1"/>
</dbReference>
<dbReference type="GO" id="GO:0003677">
    <property type="term" value="F:DNA binding"/>
    <property type="evidence" value="ECO:0007669"/>
    <property type="project" value="InterPro"/>
</dbReference>
<proteinExistence type="predicted"/>
<accession>D6ZE93</accession>
<dbReference type="Gene3D" id="3.40.50.300">
    <property type="entry name" value="P-loop containing nucleotide triphosphate hydrolases"/>
    <property type="match status" value="1"/>
</dbReference>
<feature type="compositionally biased region" description="Low complexity" evidence="2">
    <location>
        <begin position="654"/>
        <end position="663"/>
    </location>
</feature>
<feature type="compositionally biased region" description="Basic and acidic residues" evidence="2">
    <location>
        <begin position="643"/>
        <end position="653"/>
    </location>
</feature>
<evidence type="ECO:0000256" key="1">
    <source>
        <dbReference type="PROSITE-ProRule" id="PRU00289"/>
    </source>
</evidence>
<dbReference type="GO" id="GO:0005524">
    <property type="term" value="F:ATP binding"/>
    <property type="evidence" value="ECO:0007669"/>
    <property type="project" value="UniProtKB-UniRule"/>
</dbReference>
<dbReference type="eggNOG" id="COG1674">
    <property type="taxonomic scope" value="Bacteria"/>
</dbReference>
<dbReference type="KEGG" id="srt:Srot_0896"/>
<evidence type="ECO:0000256" key="2">
    <source>
        <dbReference type="SAM" id="MobiDB-lite"/>
    </source>
</evidence>
<evidence type="ECO:0000313" key="5">
    <source>
        <dbReference type="Proteomes" id="UP000002247"/>
    </source>
</evidence>
<dbReference type="HOGENOM" id="CLU_381222_0_0_11"/>
<feature type="compositionally biased region" description="Basic and acidic residues" evidence="2">
    <location>
        <begin position="671"/>
        <end position="683"/>
    </location>
</feature>
<feature type="compositionally biased region" description="Basic and acidic residues" evidence="2">
    <location>
        <begin position="703"/>
        <end position="719"/>
    </location>
</feature>
<dbReference type="AlphaFoldDB" id="D6ZE93"/>
<protein>
    <submittedName>
        <fullName evidence="4">Cell division FtsK/SpoIIIE</fullName>
    </submittedName>
</protein>
<feature type="region of interest" description="Disordered" evidence="2">
    <location>
        <begin position="606"/>
        <end position="719"/>
    </location>
</feature>
<dbReference type="STRING" id="640132.Srot_0896"/>
<feature type="domain" description="FtsK" evidence="3">
    <location>
        <begin position="310"/>
        <end position="497"/>
    </location>
</feature>
<keyword evidence="4" id="KW-0131">Cell cycle</keyword>
<dbReference type="InterPro" id="IPR002543">
    <property type="entry name" value="FtsK_dom"/>
</dbReference>
<dbReference type="GO" id="GO:0051301">
    <property type="term" value="P:cell division"/>
    <property type="evidence" value="ECO:0007669"/>
    <property type="project" value="UniProtKB-KW"/>
</dbReference>
<sequence>MGELLNAVGKVAWRRMTLGSEESARLARIRRESEVRERARAEARAPELEARAEEARRREQQRQIELQHKAAADWEKQEYGRAQTKFSGGNDSSKPLVVEHFKLKTPVAFLPPAGSRERVVPAHEVMLLKNPALANNDSFSKQTELAGELYTDMMKRYGAFIGRLRTNWAKLCEAAGVTMSSTRDDPWRGQFSFGTRRVTTVNVPTIIGVKVAGDGLRLRVAHRPGDSAAKNWGTKLDQLKNLFRAAGVDATNLSVVDDARGNIVLRFDDAPSSFPLAIAPEPPKAVVRDRADAINRYQDAAWTLGPDARGNVLRYPVKKYPHVLVASSTGGGKSAWARTTIEQFRVTGWTCFIGSGKVSDFATMRDLPGVAMVTGGDDVAQVAVMVRRVRVEMERRNTQAAEAKQRGDTAAFAFPPILLLLDEWGAVDVAFRTAYKKSDAFLRDVDLILRVGREARVHVVLLSQTIRKTGDGAVPGAWQENLGLTISLGSPSEITLESDAFTAETKGRAAMIGARLKGKPGRGLTVERESGKVVEFQSFYGWSPGTTSLDPNADSDVRPPTEEVRALWERWEPISASVPWIMPRVGIKATSPAWRTGDLSEVANTPTVALTDEHGAVKPGMEQYDPASDEWLGKQPASTATGLHEDLDFDKPETNAPTANAATMSDAELQEAVRQEAIRRGLLDPDPEPESPGETSQRSKPTPKPETKSATKPKIQGEV</sequence>
<name>D6ZE93_SEGRD</name>
<evidence type="ECO:0000259" key="3">
    <source>
        <dbReference type="PROSITE" id="PS50901"/>
    </source>
</evidence>
<feature type="binding site" evidence="1">
    <location>
        <begin position="327"/>
        <end position="334"/>
    </location>
    <ligand>
        <name>ATP</name>
        <dbReference type="ChEBI" id="CHEBI:30616"/>
    </ligand>
</feature>
<keyword evidence="5" id="KW-1185">Reference proteome</keyword>
<organism evidence="4 5">
    <name type="scientific">Segniliparus rotundus (strain ATCC BAA-972 / CDC 1076 / CIP 108378 / DSM 44985 / JCM 13578)</name>
    <dbReference type="NCBI Taxonomy" id="640132"/>
    <lineage>
        <taxon>Bacteria</taxon>
        <taxon>Bacillati</taxon>
        <taxon>Actinomycetota</taxon>
        <taxon>Actinomycetes</taxon>
        <taxon>Mycobacteriales</taxon>
        <taxon>Segniliparaceae</taxon>
        <taxon>Segniliparus</taxon>
    </lineage>
</organism>